<proteinExistence type="predicted"/>
<sequence>MSTTERALGQVKWFNNKAGYGFITMNDSADENAGKDIFVHYSSIRVTNSQYKYLTQGEYVEFSLERSTSEKHELQANDVSGLKGGKLMCEVRRTVFPEGDRRPVRSYRRFEEDGEQQQQGDDDFKKVQRRKPAARKPRTVPAPSV</sequence>
<comment type="subcellular location">
    <subcellularLocation>
        <location evidence="1">Cytoplasm</location>
    </subcellularLocation>
</comment>
<protein>
    <recommendedName>
        <fullName evidence="4">CSD domain-containing protein</fullName>
    </recommendedName>
</protein>
<dbReference type="GO" id="GO:0005737">
    <property type="term" value="C:cytoplasm"/>
    <property type="evidence" value="ECO:0007669"/>
    <property type="project" value="UniProtKB-SubCell"/>
</dbReference>
<accession>A0A6C0B2Q6</accession>
<dbReference type="Gene3D" id="2.40.50.140">
    <property type="entry name" value="Nucleic acid-binding proteins"/>
    <property type="match status" value="1"/>
</dbReference>
<evidence type="ECO:0000256" key="3">
    <source>
        <dbReference type="SAM" id="MobiDB-lite"/>
    </source>
</evidence>
<dbReference type="AlphaFoldDB" id="A0A6C0B2Q6"/>
<feature type="compositionally biased region" description="Basic and acidic residues" evidence="3">
    <location>
        <begin position="100"/>
        <end position="111"/>
    </location>
</feature>
<dbReference type="PANTHER" id="PTHR46109">
    <property type="entry name" value="PROTEIN LIN-28"/>
    <property type="match status" value="1"/>
</dbReference>
<evidence type="ECO:0000256" key="2">
    <source>
        <dbReference type="ARBA" id="ARBA00022490"/>
    </source>
</evidence>
<dbReference type="SMART" id="SM00357">
    <property type="entry name" value="CSP"/>
    <property type="match status" value="1"/>
</dbReference>
<dbReference type="GO" id="GO:0005634">
    <property type="term" value="C:nucleus"/>
    <property type="evidence" value="ECO:0007669"/>
    <property type="project" value="TreeGrafter"/>
</dbReference>
<feature type="compositionally biased region" description="Basic residues" evidence="3">
    <location>
        <begin position="127"/>
        <end position="138"/>
    </location>
</feature>
<name>A0A6C0B2Q6_9ZZZZ</name>
<dbReference type="Pfam" id="PF00313">
    <property type="entry name" value="CSD"/>
    <property type="match status" value="1"/>
</dbReference>
<dbReference type="PROSITE" id="PS51857">
    <property type="entry name" value="CSD_2"/>
    <property type="match status" value="1"/>
</dbReference>
<dbReference type="InterPro" id="IPR051373">
    <property type="entry name" value="Lin-28_RNA-binding"/>
</dbReference>
<dbReference type="SUPFAM" id="SSF50249">
    <property type="entry name" value="Nucleic acid-binding proteins"/>
    <property type="match status" value="1"/>
</dbReference>
<dbReference type="GO" id="GO:0031054">
    <property type="term" value="P:pre-miRNA processing"/>
    <property type="evidence" value="ECO:0007669"/>
    <property type="project" value="TreeGrafter"/>
</dbReference>
<evidence type="ECO:0000259" key="4">
    <source>
        <dbReference type="PROSITE" id="PS51857"/>
    </source>
</evidence>
<reference evidence="5" key="1">
    <citation type="journal article" date="2020" name="Nature">
        <title>Giant virus diversity and host interactions through global metagenomics.</title>
        <authorList>
            <person name="Schulz F."/>
            <person name="Roux S."/>
            <person name="Paez-Espino D."/>
            <person name="Jungbluth S."/>
            <person name="Walsh D.A."/>
            <person name="Denef V.J."/>
            <person name="McMahon K.D."/>
            <person name="Konstantinidis K.T."/>
            <person name="Eloe-Fadrosh E.A."/>
            <person name="Kyrpides N.C."/>
            <person name="Woyke T."/>
        </authorList>
    </citation>
    <scope>NUCLEOTIDE SEQUENCE</scope>
    <source>
        <strain evidence="5">GVMAG-M-3300009187-29</strain>
    </source>
</reference>
<dbReference type="InterPro" id="IPR012340">
    <property type="entry name" value="NA-bd_OB-fold"/>
</dbReference>
<dbReference type="EMBL" id="MN739053">
    <property type="protein sequence ID" value="QHS86342.1"/>
    <property type="molecule type" value="Genomic_DNA"/>
</dbReference>
<dbReference type="GO" id="GO:0003729">
    <property type="term" value="F:mRNA binding"/>
    <property type="evidence" value="ECO:0007669"/>
    <property type="project" value="TreeGrafter"/>
</dbReference>
<organism evidence="5">
    <name type="scientific">viral metagenome</name>
    <dbReference type="NCBI Taxonomy" id="1070528"/>
    <lineage>
        <taxon>unclassified sequences</taxon>
        <taxon>metagenomes</taxon>
        <taxon>organismal metagenomes</taxon>
    </lineage>
</organism>
<dbReference type="InterPro" id="IPR002059">
    <property type="entry name" value="CSP_DNA-bd"/>
</dbReference>
<feature type="domain" description="CSD" evidence="4">
    <location>
        <begin position="6"/>
        <end position="81"/>
    </location>
</feature>
<dbReference type="InterPro" id="IPR011129">
    <property type="entry name" value="CSD"/>
</dbReference>
<dbReference type="CDD" id="cd04458">
    <property type="entry name" value="CSP_CDS"/>
    <property type="match status" value="1"/>
</dbReference>
<feature type="region of interest" description="Disordered" evidence="3">
    <location>
        <begin position="100"/>
        <end position="145"/>
    </location>
</feature>
<evidence type="ECO:0000256" key="1">
    <source>
        <dbReference type="ARBA" id="ARBA00004496"/>
    </source>
</evidence>
<dbReference type="PANTHER" id="PTHR46109:SF1">
    <property type="entry name" value="PROTEIN LIN-28 HOMOLOG"/>
    <property type="match status" value="1"/>
</dbReference>
<keyword evidence="2" id="KW-0963">Cytoplasm</keyword>
<evidence type="ECO:0000313" key="5">
    <source>
        <dbReference type="EMBL" id="QHS86342.1"/>
    </source>
</evidence>
<dbReference type="PRINTS" id="PR00050">
    <property type="entry name" value="COLDSHOCK"/>
</dbReference>